<organism evidence="1 2">
    <name type="scientific">Lithospermum erythrorhizon</name>
    <name type="common">Purple gromwell</name>
    <name type="synonym">Lithospermum officinale var. erythrorhizon</name>
    <dbReference type="NCBI Taxonomy" id="34254"/>
    <lineage>
        <taxon>Eukaryota</taxon>
        <taxon>Viridiplantae</taxon>
        <taxon>Streptophyta</taxon>
        <taxon>Embryophyta</taxon>
        <taxon>Tracheophyta</taxon>
        <taxon>Spermatophyta</taxon>
        <taxon>Magnoliopsida</taxon>
        <taxon>eudicotyledons</taxon>
        <taxon>Gunneridae</taxon>
        <taxon>Pentapetalae</taxon>
        <taxon>asterids</taxon>
        <taxon>lamiids</taxon>
        <taxon>Boraginales</taxon>
        <taxon>Boraginaceae</taxon>
        <taxon>Boraginoideae</taxon>
        <taxon>Lithospermeae</taxon>
        <taxon>Lithospermum</taxon>
    </lineage>
</organism>
<dbReference type="PANTHER" id="PTHR48475:SF2">
    <property type="entry name" value="RIBONUCLEASE H"/>
    <property type="match status" value="1"/>
</dbReference>
<evidence type="ECO:0000313" key="2">
    <source>
        <dbReference type="Proteomes" id="UP001454036"/>
    </source>
</evidence>
<keyword evidence="2" id="KW-1185">Reference proteome</keyword>
<sequence length="280" mass="31755">MPPNSYKDVQKFTECSEAFEELKRCLGSPQFLSQPGVGERFQLYLAISDVEVLTDQPLKRVLSSPALLGWLTTWVIQLSEFEISYVPRTRIRARVLEDFVTECTARSPPIIQGPRADDPSLPKPDCALYVDGARNRAEVLVMGGDNGAVEKSQSFKWIIFEHIPWAENENADRLSRLATTYYIELPEGVYVEVCDQPAYKEEVIKNITGSNTTDWRAPIIEYIANGKLPSDNLEAKKVQNRSFKYQIYQGELYRKSWDGPLLTYVASEDVPKVLAEVHEG</sequence>
<comment type="caution">
    <text evidence="1">The sequence shown here is derived from an EMBL/GenBank/DDBJ whole genome shotgun (WGS) entry which is preliminary data.</text>
</comment>
<protein>
    <submittedName>
        <fullName evidence="1">Uncharacterized protein</fullName>
    </submittedName>
</protein>
<dbReference type="Proteomes" id="UP001454036">
    <property type="component" value="Unassembled WGS sequence"/>
</dbReference>
<proteinExistence type="predicted"/>
<reference evidence="1 2" key="1">
    <citation type="submission" date="2024-01" db="EMBL/GenBank/DDBJ databases">
        <title>The complete chloroplast genome sequence of Lithospermum erythrorhizon: insights into the phylogenetic relationship among Boraginaceae species and the maternal lineages of purple gromwells.</title>
        <authorList>
            <person name="Okada T."/>
            <person name="Watanabe K."/>
        </authorList>
    </citation>
    <scope>NUCLEOTIDE SEQUENCE [LARGE SCALE GENOMIC DNA]</scope>
</reference>
<accession>A0AAV3Q3W2</accession>
<evidence type="ECO:0000313" key="1">
    <source>
        <dbReference type="EMBL" id="GAA0157641.1"/>
    </source>
</evidence>
<dbReference type="PANTHER" id="PTHR48475">
    <property type="entry name" value="RIBONUCLEASE H"/>
    <property type="match status" value="1"/>
</dbReference>
<name>A0AAV3Q3W2_LITER</name>
<dbReference type="EMBL" id="BAABME010003150">
    <property type="protein sequence ID" value="GAA0157641.1"/>
    <property type="molecule type" value="Genomic_DNA"/>
</dbReference>
<gene>
    <name evidence="1" type="ORF">LIER_14868</name>
</gene>
<dbReference type="AlphaFoldDB" id="A0AAV3Q3W2"/>